<dbReference type="Gene3D" id="3.40.50.300">
    <property type="entry name" value="P-loop containing nucleotide triphosphate hydrolases"/>
    <property type="match status" value="1"/>
</dbReference>
<evidence type="ECO:0000256" key="5">
    <source>
        <dbReference type="PIRSR" id="PIRSR006230-1"/>
    </source>
</evidence>
<evidence type="ECO:0000259" key="6">
    <source>
        <dbReference type="PROSITE" id="PS51721"/>
    </source>
</evidence>
<comment type="subcellular location">
    <subcellularLocation>
        <location evidence="4">Cytoplasm</location>
    </subcellularLocation>
</comment>
<evidence type="ECO:0000256" key="1">
    <source>
        <dbReference type="ARBA" id="ARBA00014898"/>
    </source>
</evidence>
<gene>
    <name evidence="7" type="primary">ylqF</name>
    <name evidence="7" type="ORF">HMPREF9498_03018</name>
</gene>
<dbReference type="Gene3D" id="1.10.1580.10">
    <property type="match status" value="1"/>
</dbReference>
<dbReference type="NCBIfam" id="TIGR03596">
    <property type="entry name" value="GTPase_YlqF"/>
    <property type="match status" value="1"/>
</dbReference>
<reference evidence="7 8" key="1">
    <citation type="submission" date="2010-07" db="EMBL/GenBank/DDBJ databases">
        <authorList>
            <person name="Sid Ahmed O."/>
        </authorList>
    </citation>
    <scope>NUCLEOTIDE SEQUENCE [LARGE SCALE GENOMIC DNA]</scope>
    <source>
        <strain evidence="7 8">TX4248</strain>
    </source>
</reference>
<dbReference type="InterPro" id="IPR016478">
    <property type="entry name" value="GTPase_MTG1"/>
</dbReference>
<sequence>MLKKGFEQIMTIQWFPGHMAKARREVSEKIKYVDIVFELVDARLPLSSRNPMMDQIVQQKPRLVLLNKGDLADNDQNKKWQHYFQKKGYQTLVINAQQNKGINKIVPAAKEALKEKLAREQAKGLKPRAIRAMCIGIPNVGKSTLMNRLVGKKIAQTGNKPGVTKGQQWLRSGSQLELLDTPGILWPKFEDEEIGKKLALTGAIKDQLLHLDDLAIYGLEFFARFYPQRLTERYGLTEEELFLPAPEQLMLISQKRGFRDDYNRASEMIILEIRSGKLGTYTLDRWEELGDE</sequence>
<dbReference type="Pfam" id="PF01926">
    <property type="entry name" value="MMR_HSR1"/>
    <property type="match status" value="1"/>
</dbReference>
<keyword evidence="4" id="KW-0963">Cytoplasm</keyword>
<dbReference type="GO" id="GO:0005737">
    <property type="term" value="C:cytoplasm"/>
    <property type="evidence" value="ECO:0007669"/>
    <property type="project" value="UniProtKB-SubCell"/>
</dbReference>
<comment type="caution">
    <text evidence="7">The sequence shown here is derived from an EMBL/GenBank/DDBJ whole genome shotgun (WGS) entry which is preliminary data.</text>
</comment>
<accession>A0A125W109</accession>
<evidence type="ECO:0000313" key="7">
    <source>
        <dbReference type="EMBL" id="EFM81079.1"/>
    </source>
</evidence>
<dbReference type="InterPro" id="IPR006073">
    <property type="entry name" value="GTP-bd"/>
</dbReference>
<dbReference type="Proteomes" id="UP000004846">
    <property type="component" value="Unassembled WGS sequence"/>
</dbReference>
<dbReference type="CDD" id="cd01856">
    <property type="entry name" value="YlqF"/>
    <property type="match status" value="1"/>
</dbReference>
<keyword evidence="3 4" id="KW-0342">GTP-binding</keyword>
<dbReference type="PANTHER" id="PTHR45782:SF4">
    <property type="entry name" value="MITOCHONDRIAL RIBOSOME-ASSOCIATED GTPASE 1"/>
    <property type="match status" value="1"/>
</dbReference>
<evidence type="ECO:0000313" key="8">
    <source>
        <dbReference type="Proteomes" id="UP000004846"/>
    </source>
</evidence>
<protein>
    <recommendedName>
        <fullName evidence="1 4">Ribosome biogenesis GTPase A</fullName>
    </recommendedName>
</protein>
<dbReference type="GO" id="GO:0003924">
    <property type="term" value="F:GTPase activity"/>
    <property type="evidence" value="ECO:0007669"/>
    <property type="project" value="TreeGrafter"/>
</dbReference>
<dbReference type="SUPFAM" id="SSF52540">
    <property type="entry name" value="P-loop containing nucleoside triphosphate hydrolases"/>
    <property type="match status" value="1"/>
</dbReference>
<dbReference type="FunFam" id="3.40.50.300:FF:000590">
    <property type="entry name" value="Ribosome biogenesis GTPase A"/>
    <property type="match status" value="1"/>
</dbReference>
<dbReference type="GO" id="GO:0006412">
    <property type="term" value="P:translation"/>
    <property type="evidence" value="ECO:0007669"/>
    <property type="project" value="TreeGrafter"/>
</dbReference>
<evidence type="ECO:0000256" key="4">
    <source>
        <dbReference type="PIRNR" id="PIRNR006230"/>
    </source>
</evidence>
<keyword evidence="2 4" id="KW-0547">Nucleotide-binding</keyword>
<dbReference type="AlphaFoldDB" id="A0A125W109"/>
<organism evidence="7 8">
    <name type="scientific">Enterococcus faecalis TX4248</name>
    <dbReference type="NCBI Taxonomy" id="749495"/>
    <lineage>
        <taxon>Bacteria</taxon>
        <taxon>Bacillati</taxon>
        <taxon>Bacillota</taxon>
        <taxon>Bacilli</taxon>
        <taxon>Lactobacillales</taxon>
        <taxon>Enterococcaceae</taxon>
        <taxon>Enterococcus</taxon>
    </lineage>
</organism>
<feature type="binding site" evidence="5">
    <location>
        <begin position="67"/>
        <end position="70"/>
    </location>
    <ligand>
        <name>GTP</name>
        <dbReference type="ChEBI" id="CHEBI:37565"/>
    </ligand>
</feature>
<dbReference type="GO" id="GO:0005525">
    <property type="term" value="F:GTP binding"/>
    <property type="evidence" value="ECO:0007669"/>
    <property type="project" value="UniProtKB-KW"/>
</dbReference>
<dbReference type="InterPro" id="IPR030378">
    <property type="entry name" value="G_CP_dom"/>
</dbReference>
<feature type="domain" description="CP-type G" evidence="6">
    <location>
        <begin position="23"/>
        <end position="187"/>
    </location>
</feature>
<feature type="binding site" evidence="5">
    <location>
        <begin position="139"/>
        <end position="144"/>
    </location>
    <ligand>
        <name>GTP</name>
        <dbReference type="ChEBI" id="CHEBI:37565"/>
    </ligand>
</feature>
<evidence type="ECO:0000256" key="2">
    <source>
        <dbReference type="ARBA" id="ARBA00022741"/>
    </source>
</evidence>
<feature type="binding site" evidence="5">
    <location>
        <position position="183"/>
    </location>
    <ligand>
        <name>GTP</name>
        <dbReference type="ChEBI" id="CHEBI:37565"/>
    </ligand>
</feature>
<dbReference type="PIRSF" id="PIRSF006230">
    <property type="entry name" value="MG442"/>
    <property type="match status" value="1"/>
</dbReference>
<dbReference type="PROSITE" id="PS51721">
    <property type="entry name" value="G_CP"/>
    <property type="match status" value="1"/>
</dbReference>
<name>A0A125W109_ENTFL</name>
<dbReference type="EMBL" id="AEBR01000110">
    <property type="protein sequence ID" value="EFM81079.1"/>
    <property type="molecule type" value="Genomic_DNA"/>
</dbReference>
<comment type="similarity">
    <text evidence="4">Belongs to the TRAFAC class YlqF/YawG GTPase family. MTG1 subfamily.</text>
</comment>
<dbReference type="PANTHER" id="PTHR45782">
    <property type="entry name" value="MITOCHONDRIAL RIBOSOME-ASSOCIATED GTPASE 1"/>
    <property type="match status" value="1"/>
</dbReference>
<dbReference type="InterPro" id="IPR027417">
    <property type="entry name" value="P-loop_NTPase"/>
</dbReference>
<proteinExistence type="inferred from homology"/>
<dbReference type="InterPro" id="IPR023179">
    <property type="entry name" value="GTP-bd_ortho_bundle_sf"/>
</dbReference>
<comment type="function">
    <text evidence="4">Required for a late step of 50S ribosomal subunit assembly. Has GTPase activity.</text>
</comment>
<dbReference type="HOGENOM" id="CLU_011106_1_0_9"/>
<dbReference type="InterPro" id="IPR019991">
    <property type="entry name" value="GTP-bd_ribosome_bgen"/>
</dbReference>
<evidence type="ECO:0000256" key="3">
    <source>
        <dbReference type="ARBA" id="ARBA00023134"/>
    </source>
</evidence>